<keyword evidence="2" id="KW-1185">Reference proteome</keyword>
<dbReference type="AlphaFoldDB" id="A0A843YJM7"/>
<protein>
    <submittedName>
        <fullName evidence="1">DUF1178 family protein</fullName>
    </submittedName>
</protein>
<comment type="caution">
    <text evidence="1">The sequence shown here is derived from an EMBL/GenBank/DDBJ whole genome shotgun (WGS) entry which is preliminary data.</text>
</comment>
<dbReference type="PIRSF" id="PIRSF032131">
    <property type="entry name" value="UCP032131"/>
    <property type="match status" value="1"/>
</dbReference>
<organism evidence="1 2">
    <name type="scientific">Tritonibacter litoralis</name>
    <dbReference type="NCBI Taxonomy" id="2662264"/>
    <lineage>
        <taxon>Bacteria</taxon>
        <taxon>Pseudomonadati</taxon>
        <taxon>Pseudomonadota</taxon>
        <taxon>Alphaproteobacteria</taxon>
        <taxon>Rhodobacterales</taxon>
        <taxon>Paracoccaceae</taxon>
        <taxon>Tritonibacter</taxon>
    </lineage>
</organism>
<dbReference type="Pfam" id="PF06676">
    <property type="entry name" value="DUF1178"/>
    <property type="match status" value="1"/>
</dbReference>
<reference evidence="1 2" key="1">
    <citation type="submission" date="2019-10" db="EMBL/GenBank/DDBJ databases">
        <title>Epibacterium sp. nov., isolated from seawater.</title>
        <authorList>
            <person name="Zhang X."/>
            <person name="Li N."/>
        </authorList>
    </citation>
    <scope>NUCLEOTIDE SEQUENCE [LARGE SCALE GENOMIC DNA]</scope>
    <source>
        <strain evidence="1 2">SM1979</strain>
    </source>
</reference>
<accession>A0A843YJM7</accession>
<evidence type="ECO:0000313" key="2">
    <source>
        <dbReference type="Proteomes" id="UP000444174"/>
    </source>
</evidence>
<dbReference type="RefSeq" id="WP_153216388.1">
    <property type="nucleotide sequence ID" value="NZ_WIBF01000008.1"/>
</dbReference>
<gene>
    <name evidence="1" type="ORF">GFB49_13325</name>
</gene>
<sequence length="166" mass="17618">MIQYTLKCSNGHVFESWFQSASAFDKLSEAGMVTCVECGCAHVQKAIMAPRVRTGRKAVSGLGEAEQPVHEATPPVVAAPEPVVAAAETGPSQEEVAAALKKLRETVEANSDYVGAKFADEARAMHLGDAPERAIYGEAKPEEAKELLEDGIPVVPLPFVSGRKAN</sequence>
<dbReference type="EMBL" id="WIBF01000008">
    <property type="protein sequence ID" value="MQQ09443.1"/>
    <property type="molecule type" value="Genomic_DNA"/>
</dbReference>
<dbReference type="Proteomes" id="UP000444174">
    <property type="component" value="Unassembled WGS sequence"/>
</dbReference>
<proteinExistence type="predicted"/>
<dbReference type="InterPro" id="IPR009562">
    <property type="entry name" value="DUF1178"/>
</dbReference>
<name>A0A843YJM7_9RHOB</name>
<evidence type="ECO:0000313" key="1">
    <source>
        <dbReference type="EMBL" id="MQQ09443.1"/>
    </source>
</evidence>